<dbReference type="CDD" id="cd00833">
    <property type="entry name" value="PKS"/>
    <property type="match status" value="1"/>
</dbReference>
<evidence type="ECO:0000256" key="4">
    <source>
        <dbReference type="ARBA" id="ARBA00022679"/>
    </source>
</evidence>
<keyword evidence="11" id="KW-1185">Reference proteome</keyword>
<dbReference type="PANTHER" id="PTHR43775:SF51">
    <property type="entry name" value="INACTIVE PHENOLPHTHIOCEROL SYNTHESIS POLYKETIDE SYNTHASE TYPE I PKS1-RELATED"/>
    <property type="match status" value="1"/>
</dbReference>
<dbReference type="Gene3D" id="3.40.366.10">
    <property type="entry name" value="Malonyl-Coenzyme A Acyl Carrier Protein, domain 2"/>
    <property type="match status" value="1"/>
</dbReference>
<dbReference type="Pfam" id="PF08990">
    <property type="entry name" value="Docking"/>
    <property type="match status" value="1"/>
</dbReference>
<name>A0ABT0YDL8_9ACTN</name>
<evidence type="ECO:0000256" key="1">
    <source>
        <dbReference type="ARBA" id="ARBA00001957"/>
    </source>
</evidence>
<dbReference type="Gene3D" id="3.30.70.3290">
    <property type="match status" value="1"/>
</dbReference>
<dbReference type="Pfam" id="PF00109">
    <property type="entry name" value="ketoacyl-synt"/>
    <property type="match status" value="1"/>
</dbReference>
<dbReference type="SMART" id="SM00823">
    <property type="entry name" value="PKS_PP"/>
    <property type="match status" value="1"/>
</dbReference>
<dbReference type="InterPro" id="IPR036299">
    <property type="entry name" value="Polyketide_synth_docking_sf"/>
</dbReference>
<evidence type="ECO:0000313" key="11">
    <source>
        <dbReference type="Proteomes" id="UP001523216"/>
    </source>
</evidence>
<evidence type="ECO:0000259" key="8">
    <source>
        <dbReference type="PROSITE" id="PS50075"/>
    </source>
</evidence>
<dbReference type="SMART" id="SM01294">
    <property type="entry name" value="PKS_PP_betabranch"/>
    <property type="match status" value="1"/>
</dbReference>
<sequence length="1427" mass="149918">MSSSEQKLRDYLKRVTADLAQTRKRLAEAESGAAEPIAVIGLACRYPGGITTPDGLWELVARGGDGIGLFPGNRGWDVDGLYHPDPDHPGTSYAREGGFLYDAADFDPDVFGISPREALAMDPQQRLLLETAWEALERAGIDPLSLRGSRTGVYAGLMYHDYAARLLDVPDEVEAYLGTGNSGSVASGRIAYTLGLEGPALTVDTACSSSLVALHLAVRSLQSGECDLALAGGAAVMATPDTFIGFSRQRGLAADGRCKSFAAAADGTGWGEGAGMILVERLSDAQRHGHPILAVVRGTAVNQDGASSGLTAPNGPSQQRVIRQALAAAGLTTDDVDVVEGHGTGTTLGDPIEAQALLATYGRNRSTPLWLGSIKSNIGHTQAAAGVAGIIKMVQAMRHGVLPRTLHVDEPTPQVDWSAGRVELLTGTREWVASRARRAGVSSFGISGTNAHVILEEPPAPPSAPAPAERRLVPYVVSGPDPEAVRRQAEQVRRFLDEYPEISRSDVAWTTTRRAMLPHRAVYAGDELLAEGMAARGRRAFLFTGQGSQRAGMGLGLAAEFPVFAEALARVAAAVDPHLDRPLADVMTDSTAIHQTRYAQPAIFAVEVALHALVTSWGITADALVGHSIGEIAAAHVSGALSLPDAAKLVTTRGRLMQALPADGAMLAVQASETDVRAVFPDIDIAAVNGPLAIVVSGTADDIERVAEHNWKTTRLRTSHAFHSRLMEPMLDEFRAVVRTLSFTGSGRWADPDYWVDHVRQPVRFADAVAALDGVTRFVELGPDAVLSAMVPGAVPLLRRDHDEAATALTALAAMVVQGAAVEWPAVLPGGRLIELPTYAFHRRRFWLDARPDERPVGRYRVVWEPVPVPPPAVLAGTWQVDDDALAELLRAAGVDVATDPGKPADGVLAFVRTPEEALAAAQRDGTAPLWFVTRRAVSTGPGDAAPELGPAAAWGLARVAALERPGRWGGLVDLPAEPDPALLVAALAGAFGDEDQIALRPSGPLVRRLREAPETHARWRPAGTVLITGGTGGLGAEVARWAAGRGAERLILVSRRGPDAPGVPDLPIAQAHACDLADRAAVEALLAEVGPVDAVVHAAGVSEDVPLEQETAEHLRATAAAKVDGATHLDELLPDVPLIVFGSIAGVWGSAGQAAYASANAAVDALVTRRRAEGRPATSIAWGPWAGVGMAAADEVADRLRRRGVTPLTPERALDSLAVAVAADEGVIAVADVDWERFVPVFSAARARPLFAGLAADRPSTVPAGDDLAARLNGVDAAERDRLLLRLVRDEVAGVLGHTSGASVASGRAFRELGFDSLTAVQLRDRLIAVTGVPFSPTLVFDYPNAERLAAHLAETLAPAVAPTVELTDHQIRAALAAVPVERLRESGLLTQLLDLAPPPTGPQPAADLDAMNADDLVRLALGNPS</sequence>
<evidence type="ECO:0000256" key="5">
    <source>
        <dbReference type="ARBA" id="ARBA00023194"/>
    </source>
</evidence>
<dbReference type="InterPro" id="IPR015083">
    <property type="entry name" value="NorB/c/GfsB-D-like_docking"/>
</dbReference>
<dbReference type="Pfam" id="PF16197">
    <property type="entry name" value="KAsynt_C_assoc"/>
    <property type="match status" value="1"/>
</dbReference>
<evidence type="ECO:0000256" key="3">
    <source>
        <dbReference type="ARBA" id="ARBA00022553"/>
    </source>
</evidence>
<feature type="domain" description="Carrier" evidence="8">
    <location>
        <begin position="1280"/>
        <end position="1358"/>
    </location>
</feature>
<dbReference type="EMBL" id="JAMQOL010000071">
    <property type="protein sequence ID" value="MCM4084141.1"/>
    <property type="molecule type" value="Genomic_DNA"/>
</dbReference>
<dbReference type="Gene3D" id="3.40.47.10">
    <property type="match status" value="1"/>
</dbReference>
<dbReference type="InterPro" id="IPR016039">
    <property type="entry name" value="Thiolase-like"/>
</dbReference>
<dbReference type="PROSITE" id="PS00012">
    <property type="entry name" value="PHOSPHOPANTETHEINE"/>
    <property type="match status" value="1"/>
</dbReference>
<dbReference type="InterPro" id="IPR018201">
    <property type="entry name" value="Ketoacyl_synth_AS"/>
</dbReference>
<dbReference type="InterPro" id="IPR036291">
    <property type="entry name" value="NAD(P)-bd_dom_sf"/>
</dbReference>
<dbReference type="PANTHER" id="PTHR43775">
    <property type="entry name" value="FATTY ACID SYNTHASE"/>
    <property type="match status" value="1"/>
</dbReference>
<dbReference type="SUPFAM" id="SSF101173">
    <property type="entry name" value="Docking domain B of the erythromycin polyketide synthase (DEBS)"/>
    <property type="match status" value="1"/>
</dbReference>
<dbReference type="PROSITE" id="PS52004">
    <property type="entry name" value="KS3_2"/>
    <property type="match status" value="1"/>
</dbReference>
<dbReference type="InterPro" id="IPR014043">
    <property type="entry name" value="Acyl_transferase_dom"/>
</dbReference>
<dbReference type="InterPro" id="IPR014031">
    <property type="entry name" value="Ketoacyl_synth_C"/>
</dbReference>
<dbReference type="SMART" id="SM00825">
    <property type="entry name" value="PKS_KS"/>
    <property type="match status" value="1"/>
</dbReference>
<dbReference type="Gene3D" id="1.10.1200.10">
    <property type="entry name" value="ACP-like"/>
    <property type="match status" value="1"/>
</dbReference>
<evidence type="ECO:0000256" key="6">
    <source>
        <dbReference type="ARBA" id="ARBA00023268"/>
    </source>
</evidence>
<dbReference type="SUPFAM" id="SSF47336">
    <property type="entry name" value="ACP-like"/>
    <property type="match status" value="1"/>
</dbReference>
<dbReference type="InterPro" id="IPR020841">
    <property type="entry name" value="PKS_Beta-ketoAc_synthase_dom"/>
</dbReference>
<dbReference type="InterPro" id="IPR036736">
    <property type="entry name" value="ACP-like_sf"/>
</dbReference>
<dbReference type="SUPFAM" id="SSF53901">
    <property type="entry name" value="Thiolase-like"/>
    <property type="match status" value="1"/>
</dbReference>
<dbReference type="InterPro" id="IPR009081">
    <property type="entry name" value="PP-bd_ACP"/>
</dbReference>
<dbReference type="CDD" id="cd08952">
    <property type="entry name" value="KR_1_SDR_x"/>
    <property type="match status" value="1"/>
</dbReference>
<dbReference type="InterPro" id="IPR050091">
    <property type="entry name" value="PKS_NRPS_Biosynth_Enz"/>
</dbReference>
<keyword evidence="2" id="KW-0596">Phosphopantetheine</keyword>
<keyword evidence="3" id="KW-0597">Phosphoprotein</keyword>
<dbReference type="SUPFAM" id="SSF52151">
    <property type="entry name" value="FabD/lysophospholipase-like"/>
    <property type="match status" value="1"/>
</dbReference>
<dbReference type="InterPro" id="IPR013968">
    <property type="entry name" value="PKS_KR"/>
</dbReference>
<evidence type="ECO:0000256" key="7">
    <source>
        <dbReference type="ARBA" id="ARBA00023315"/>
    </source>
</evidence>
<dbReference type="PROSITE" id="PS50075">
    <property type="entry name" value="CARRIER"/>
    <property type="match status" value="1"/>
</dbReference>
<dbReference type="InterPro" id="IPR016036">
    <property type="entry name" value="Malonyl_transacylase_ACP-bd"/>
</dbReference>
<dbReference type="InterPro" id="IPR020806">
    <property type="entry name" value="PKS_PP-bd"/>
</dbReference>
<dbReference type="SMART" id="SM00822">
    <property type="entry name" value="PKS_KR"/>
    <property type="match status" value="1"/>
</dbReference>
<feature type="domain" description="Ketosynthase family 3 (KS3)" evidence="9">
    <location>
        <begin position="34"/>
        <end position="457"/>
    </location>
</feature>
<keyword evidence="4" id="KW-0808">Transferase</keyword>
<dbReference type="InterPro" id="IPR032821">
    <property type="entry name" value="PKS_assoc"/>
</dbReference>
<dbReference type="Proteomes" id="UP001523216">
    <property type="component" value="Unassembled WGS sequence"/>
</dbReference>
<dbReference type="Pfam" id="PF00550">
    <property type="entry name" value="PP-binding"/>
    <property type="match status" value="1"/>
</dbReference>
<accession>A0ABT0YDL8</accession>
<reference evidence="10 11" key="1">
    <citation type="submission" date="2022-06" db="EMBL/GenBank/DDBJ databases">
        <title>Actinoplanes abujensis sp. nov., isolated from Nigerian arid soil.</title>
        <authorList>
            <person name="Ding P."/>
        </authorList>
    </citation>
    <scope>NUCLEOTIDE SEQUENCE [LARGE SCALE GENOMIC DNA]</scope>
    <source>
        <strain evidence="11">TRM88002</strain>
    </source>
</reference>
<gene>
    <name evidence="10" type="ORF">LXN57_42035</name>
</gene>
<dbReference type="Pfam" id="PF02801">
    <property type="entry name" value="Ketoacyl-synt_C"/>
    <property type="match status" value="1"/>
</dbReference>
<proteinExistence type="predicted"/>
<keyword evidence="6" id="KW-0511">Multifunctional enzyme</keyword>
<dbReference type="InterPro" id="IPR014030">
    <property type="entry name" value="Ketoacyl_synth_N"/>
</dbReference>
<evidence type="ECO:0000256" key="2">
    <source>
        <dbReference type="ARBA" id="ARBA00022450"/>
    </source>
</evidence>
<organism evidence="10 11">
    <name type="scientific">Paractinoplanes hotanensis</name>
    <dbReference type="NCBI Taxonomy" id="2906497"/>
    <lineage>
        <taxon>Bacteria</taxon>
        <taxon>Bacillati</taxon>
        <taxon>Actinomycetota</taxon>
        <taxon>Actinomycetes</taxon>
        <taxon>Micromonosporales</taxon>
        <taxon>Micromonosporaceae</taxon>
        <taxon>Paractinoplanes</taxon>
    </lineage>
</organism>
<dbReference type="Pfam" id="PF08659">
    <property type="entry name" value="KR"/>
    <property type="match status" value="1"/>
</dbReference>
<evidence type="ECO:0000313" key="10">
    <source>
        <dbReference type="EMBL" id="MCM4084141.1"/>
    </source>
</evidence>
<dbReference type="Gene3D" id="3.40.50.720">
    <property type="entry name" value="NAD(P)-binding Rossmann-like Domain"/>
    <property type="match status" value="1"/>
</dbReference>
<dbReference type="InterPro" id="IPR001227">
    <property type="entry name" value="Ac_transferase_dom_sf"/>
</dbReference>
<dbReference type="InterPro" id="IPR016035">
    <property type="entry name" value="Acyl_Trfase/lysoPLipase"/>
</dbReference>
<dbReference type="InterPro" id="IPR057326">
    <property type="entry name" value="KR_dom"/>
</dbReference>
<comment type="cofactor">
    <cofactor evidence="1">
        <name>pantetheine 4'-phosphate</name>
        <dbReference type="ChEBI" id="CHEBI:47942"/>
    </cofactor>
</comment>
<dbReference type="Gene3D" id="1.10.287.1960">
    <property type="match status" value="1"/>
</dbReference>
<evidence type="ECO:0000259" key="9">
    <source>
        <dbReference type="PROSITE" id="PS52004"/>
    </source>
</evidence>
<dbReference type="SUPFAM" id="SSF51735">
    <property type="entry name" value="NAD(P)-binding Rossmann-fold domains"/>
    <property type="match status" value="2"/>
</dbReference>
<dbReference type="Gene3D" id="3.30.70.250">
    <property type="entry name" value="Malonyl-CoA ACP transacylase, ACP-binding"/>
    <property type="match status" value="1"/>
</dbReference>
<protein>
    <submittedName>
        <fullName evidence="10">Type I polyketide synthase</fullName>
    </submittedName>
</protein>
<dbReference type="Pfam" id="PF00698">
    <property type="entry name" value="Acyl_transf_1"/>
    <property type="match status" value="1"/>
</dbReference>
<dbReference type="InterPro" id="IPR006162">
    <property type="entry name" value="Ppantetheine_attach_site"/>
</dbReference>
<dbReference type="SUPFAM" id="SSF55048">
    <property type="entry name" value="Probable ACP-binding domain of malonyl-CoA ACP transacylase"/>
    <property type="match status" value="1"/>
</dbReference>
<keyword evidence="7" id="KW-0012">Acyltransferase</keyword>
<dbReference type="SMART" id="SM00827">
    <property type="entry name" value="PKS_AT"/>
    <property type="match status" value="1"/>
</dbReference>
<keyword evidence="5" id="KW-0045">Antibiotic biosynthesis</keyword>
<dbReference type="PROSITE" id="PS00606">
    <property type="entry name" value="KS3_1"/>
    <property type="match status" value="1"/>
</dbReference>
<comment type="caution">
    <text evidence="10">The sequence shown here is derived from an EMBL/GenBank/DDBJ whole genome shotgun (WGS) entry which is preliminary data.</text>
</comment>